<evidence type="ECO:0000256" key="2">
    <source>
        <dbReference type="ARBA" id="ARBA00022475"/>
    </source>
</evidence>
<dbReference type="AlphaFoldDB" id="A0A6J4K7X7"/>
<name>A0A6J4K7X7_9BACT</name>
<evidence type="ECO:0000256" key="4">
    <source>
        <dbReference type="ARBA" id="ARBA00022989"/>
    </source>
</evidence>
<dbReference type="Pfam" id="PF02653">
    <property type="entry name" value="BPD_transp_2"/>
    <property type="match status" value="1"/>
</dbReference>
<evidence type="ECO:0000256" key="6">
    <source>
        <dbReference type="SAM" id="Phobius"/>
    </source>
</evidence>
<evidence type="ECO:0000256" key="1">
    <source>
        <dbReference type="ARBA" id="ARBA00004651"/>
    </source>
</evidence>
<accession>A0A6J4K7X7</accession>
<dbReference type="PANTHER" id="PTHR32196">
    <property type="entry name" value="ABC TRANSPORTER PERMEASE PROTEIN YPHD-RELATED-RELATED"/>
    <property type="match status" value="1"/>
</dbReference>
<evidence type="ECO:0000256" key="3">
    <source>
        <dbReference type="ARBA" id="ARBA00022692"/>
    </source>
</evidence>
<evidence type="ECO:0000313" key="7">
    <source>
        <dbReference type="EMBL" id="CAA9297440.1"/>
    </source>
</evidence>
<keyword evidence="3 6" id="KW-0812">Transmembrane</keyword>
<evidence type="ECO:0000256" key="5">
    <source>
        <dbReference type="ARBA" id="ARBA00023136"/>
    </source>
</evidence>
<feature type="transmembrane region" description="Helical" evidence="6">
    <location>
        <begin position="112"/>
        <end position="131"/>
    </location>
</feature>
<gene>
    <name evidence="7" type="ORF">AVDCRST_MAG40-126</name>
</gene>
<dbReference type="CDD" id="cd06579">
    <property type="entry name" value="TM_PBP1_transp_AraH_like"/>
    <property type="match status" value="1"/>
</dbReference>
<dbReference type="EMBL" id="CADCTX010000036">
    <property type="protein sequence ID" value="CAA9297440.1"/>
    <property type="molecule type" value="Genomic_DNA"/>
</dbReference>
<dbReference type="GO" id="GO:0005886">
    <property type="term" value="C:plasma membrane"/>
    <property type="evidence" value="ECO:0007669"/>
    <property type="project" value="UniProtKB-SubCell"/>
</dbReference>
<feature type="transmembrane region" description="Helical" evidence="6">
    <location>
        <begin position="232"/>
        <end position="253"/>
    </location>
</feature>
<feature type="transmembrane region" description="Helical" evidence="6">
    <location>
        <begin position="176"/>
        <end position="202"/>
    </location>
</feature>
<feature type="transmembrane region" description="Helical" evidence="6">
    <location>
        <begin position="138"/>
        <end position="156"/>
    </location>
</feature>
<reference evidence="7" key="1">
    <citation type="submission" date="2020-02" db="EMBL/GenBank/DDBJ databases">
        <authorList>
            <person name="Meier V. D."/>
        </authorList>
    </citation>
    <scope>NUCLEOTIDE SEQUENCE</scope>
    <source>
        <strain evidence="7">AVDCRST_MAG40</strain>
    </source>
</reference>
<dbReference type="InterPro" id="IPR001851">
    <property type="entry name" value="ABC_transp_permease"/>
</dbReference>
<organism evidence="7">
    <name type="scientific">uncultured Gemmatimonadaceae bacterium</name>
    <dbReference type="NCBI Taxonomy" id="246130"/>
    <lineage>
        <taxon>Bacteria</taxon>
        <taxon>Pseudomonadati</taxon>
        <taxon>Gemmatimonadota</taxon>
        <taxon>Gemmatimonadia</taxon>
        <taxon>Gemmatimonadales</taxon>
        <taxon>Gemmatimonadaceae</taxon>
        <taxon>environmental samples</taxon>
    </lineage>
</organism>
<feature type="transmembrane region" description="Helical" evidence="6">
    <location>
        <begin position="87"/>
        <end position="106"/>
    </location>
</feature>
<proteinExistence type="predicted"/>
<evidence type="ECO:0008006" key="8">
    <source>
        <dbReference type="Google" id="ProtNLM"/>
    </source>
</evidence>
<comment type="subcellular location">
    <subcellularLocation>
        <location evidence="1">Cell membrane</location>
        <topology evidence="1">Multi-pass membrane protein</topology>
    </subcellularLocation>
</comment>
<keyword evidence="2" id="KW-1003">Cell membrane</keyword>
<keyword evidence="5 6" id="KW-0472">Membrane</keyword>
<protein>
    <recommendedName>
        <fullName evidence="8">Ribose ABC transport system, permease protein RbsC</fullName>
    </recommendedName>
</protein>
<dbReference type="GO" id="GO:0022857">
    <property type="term" value="F:transmembrane transporter activity"/>
    <property type="evidence" value="ECO:0007669"/>
    <property type="project" value="InterPro"/>
</dbReference>
<keyword evidence="4 6" id="KW-1133">Transmembrane helix</keyword>
<feature type="transmembrane region" description="Helical" evidence="6">
    <location>
        <begin position="265"/>
        <end position="282"/>
    </location>
</feature>
<sequence>MIAGSALPMSAEGTPDVRATRSGRARRAVRAAGVLTIVLALVVVGALVSPDFLSATNLVNAIRAVALLGIVATGVAFVTYSGHYADLSVPVVMAASGTAVVAALPAGLAAGALAGLGTAAALGLVNGYVIGYLRANPIVWTLVTASVLDGVLRWLYSGQQVYPDATHLAGRRFLALYGASIGPAPLVLVLSGLVIAAGHLLLSRTRFGAELALVGSAAEAARLSGVAVGRRVLGAFMLSSLAAGLGGVLLTSLNKVGAPYVGRGYDFSAVTAVVLGGVALSGGRGSVPGVLGGVLLIGLLANVLTLLGVGTFGQSVVQGVVFIAAVAWQQRELRGAGRDDA</sequence>
<dbReference type="PANTHER" id="PTHR32196:SF72">
    <property type="entry name" value="RIBOSE IMPORT PERMEASE PROTEIN RBSC"/>
    <property type="match status" value="1"/>
</dbReference>
<feature type="transmembrane region" description="Helical" evidence="6">
    <location>
        <begin position="61"/>
        <end position="80"/>
    </location>
</feature>
<feature type="transmembrane region" description="Helical" evidence="6">
    <location>
        <begin position="289"/>
        <end position="306"/>
    </location>
</feature>
<feature type="transmembrane region" description="Helical" evidence="6">
    <location>
        <begin position="28"/>
        <end position="49"/>
    </location>
</feature>